<feature type="transmembrane region" description="Helical" evidence="1">
    <location>
        <begin position="148"/>
        <end position="165"/>
    </location>
</feature>
<dbReference type="PANTHER" id="PTHR44757">
    <property type="entry name" value="DIGUANYLATE CYCLASE DGCP"/>
    <property type="match status" value="1"/>
</dbReference>
<dbReference type="NCBIfam" id="TIGR00254">
    <property type="entry name" value="GGDEF"/>
    <property type="match status" value="1"/>
</dbReference>
<dbReference type="InterPro" id="IPR000160">
    <property type="entry name" value="GGDEF_dom"/>
</dbReference>
<dbReference type="PROSITE" id="PS50883">
    <property type="entry name" value="EAL"/>
    <property type="match status" value="1"/>
</dbReference>
<dbReference type="CDD" id="cd01949">
    <property type="entry name" value="GGDEF"/>
    <property type="match status" value="1"/>
</dbReference>
<dbReference type="Proteomes" id="UP000318939">
    <property type="component" value="Plasmid unnamed1"/>
</dbReference>
<dbReference type="InterPro" id="IPR001633">
    <property type="entry name" value="EAL_dom"/>
</dbReference>
<organism evidence="4 5">
    <name type="scientific">Rhizobium rhododendri</name>
    <dbReference type="NCBI Taxonomy" id="2506430"/>
    <lineage>
        <taxon>Bacteria</taxon>
        <taxon>Pseudomonadati</taxon>
        <taxon>Pseudomonadota</taxon>
        <taxon>Alphaproteobacteria</taxon>
        <taxon>Hyphomicrobiales</taxon>
        <taxon>Rhizobiaceae</taxon>
        <taxon>Rhizobium/Agrobacterium group</taxon>
        <taxon>Rhizobium</taxon>
    </lineage>
</organism>
<reference evidence="4 5" key="2">
    <citation type="journal article" date="2023" name="MicrobiologyOpen">
        <title>Genomics of the tumorigenes clade of the family Rhizobiaceae and description of Rhizobium rhododendri sp. nov.</title>
        <authorList>
            <person name="Kuzmanovic N."/>
            <person name="diCenzo G.C."/>
            <person name="Bunk B."/>
            <person name="Sproeer C."/>
            <person name="Fruehling A."/>
            <person name="Neumann-Schaal M."/>
            <person name="Overmann J."/>
            <person name="Smalla K."/>
        </authorList>
    </citation>
    <scope>NUCLEOTIDE SEQUENCE [LARGE SCALE GENOMIC DNA]</scope>
    <source>
        <strain evidence="5">rho-6.2</strain>
        <plasmid evidence="4 5">unnamed1</plasmid>
    </source>
</reference>
<dbReference type="SMART" id="SM00267">
    <property type="entry name" value="GGDEF"/>
    <property type="match status" value="1"/>
</dbReference>
<name>A0ABY8IQ79_9HYPH</name>
<accession>A0ABY8IQ79</accession>
<dbReference type="RefSeq" id="WP_142831046.1">
    <property type="nucleotide sequence ID" value="NZ_CP117268.1"/>
</dbReference>
<feature type="transmembrane region" description="Helical" evidence="1">
    <location>
        <begin position="171"/>
        <end position="191"/>
    </location>
</feature>
<keyword evidence="5" id="KW-1185">Reference proteome</keyword>
<dbReference type="SMART" id="SM00052">
    <property type="entry name" value="EAL"/>
    <property type="match status" value="1"/>
</dbReference>
<evidence type="ECO:0000313" key="4">
    <source>
        <dbReference type="EMBL" id="WFS25105.1"/>
    </source>
</evidence>
<feature type="transmembrane region" description="Helical" evidence="1">
    <location>
        <begin position="57"/>
        <end position="78"/>
    </location>
</feature>
<dbReference type="SUPFAM" id="SSF141868">
    <property type="entry name" value="EAL domain-like"/>
    <property type="match status" value="1"/>
</dbReference>
<gene>
    <name evidence="4" type="ORF">PR018_22775</name>
</gene>
<keyword evidence="4" id="KW-0614">Plasmid</keyword>
<keyword evidence="1" id="KW-1133">Transmembrane helix</keyword>
<feature type="domain" description="EAL" evidence="2">
    <location>
        <begin position="388"/>
        <end position="637"/>
    </location>
</feature>
<dbReference type="Gene3D" id="3.20.20.450">
    <property type="entry name" value="EAL domain"/>
    <property type="match status" value="1"/>
</dbReference>
<proteinExistence type="predicted"/>
<evidence type="ECO:0000313" key="5">
    <source>
        <dbReference type="Proteomes" id="UP000318939"/>
    </source>
</evidence>
<evidence type="ECO:0000259" key="2">
    <source>
        <dbReference type="PROSITE" id="PS50883"/>
    </source>
</evidence>
<feature type="transmembrane region" description="Helical" evidence="1">
    <location>
        <begin position="34"/>
        <end position="51"/>
    </location>
</feature>
<dbReference type="InterPro" id="IPR035919">
    <property type="entry name" value="EAL_sf"/>
</dbReference>
<evidence type="ECO:0000259" key="3">
    <source>
        <dbReference type="PROSITE" id="PS50887"/>
    </source>
</evidence>
<evidence type="ECO:0000256" key="1">
    <source>
        <dbReference type="SAM" id="Phobius"/>
    </source>
</evidence>
<reference evidence="4 5" key="1">
    <citation type="journal article" date="2019" name="Phytopathology">
        <title>A Novel Group of Rhizobium tumorigenes-Like Agrobacteria Associated with Crown Gall Disease of Rhododendron and Blueberry.</title>
        <authorList>
            <person name="Kuzmanovic N."/>
            <person name="Behrens P."/>
            <person name="Idczak E."/>
            <person name="Wagner S."/>
            <person name="Gotz M."/>
            <person name="Sproer C."/>
            <person name="Bunk B."/>
            <person name="Overmann J."/>
            <person name="Smalla K."/>
        </authorList>
    </citation>
    <scope>NUCLEOTIDE SEQUENCE [LARGE SCALE GENOMIC DNA]</scope>
    <source>
        <strain evidence="5">rho-6.2</strain>
    </source>
</reference>
<keyword evidence="1" id="KW-0812">Transmembrane</keyword>
<dbReference type="CDD" id="cd01948">
    <property type="entry name" value="EAL"/>
    <property type="match status" value="1"/>
</dbReference>
<feature type="transmembrane region" description="Helical" evidence="1">
    <location>
        <begin position="99"/>
        <end position="119"/>
    </location>
</feature>
<protein>
    <submittedName>
        <fullName evidence="4">EAL domain-containing protein</fullName>
    </submittedName>
</protein>
<dbReference type="PROSITE" id="PS50887">
    <property type="entry name" value="GGDEF"/>
    <property type="match status" value="1"/>
</dbReference>
<dbReference type="Pfam" id="PF00990">
    <property type="entry name" value="GGDEF"/>
    <property type="match status" value="1"/>
</dbReference>
<dbReference type="SUPFAM" id="SSF55073">
    <property type="entry name" value="Nucleotide cyclase"/>
    <property type="match status" value="1"/>
</dbReference>
<sequence length="639" mass="70123">MLSYMRLFRWLTLREQQPELAIAQCRELQGQIPLLYALLSLNAVAVAYTHLDVAPAWMTLWIPLVLVSASILRLLAWLKKPDAPINGDEAIQTLRRTTVLGGVMASVYISWSLGLGSYGGDHQQAHVAIFIAITVIGCIFCLIHLPQAALAVTAIVTIPYLIYYFSLGDAVYIAIALNILLVTIVMIRVLLNSHRGFVRLVRSEAETQRLNREVTVLAHTDPLTRLPNRRLFFSELSGRIGLDGNRGGRICVGIIDLDRFKAVNDTYGHIVGDQLLEAAGERLRVAFGSEAMVARLGGDEFAFFLGMDGEAATVFANRMCAALLVPFKLGDIVISIGASCGLSTSTSEVVSAMTLYDQADYALYRAKSEQRGFAVLYSSEHERLIRSDRAVEAALQAADLETEMELDLQPIVSGPNFEMRAVEALARWTSPTLGPVRPDIFIPLAERAGIIHRLTLTLLRKALAHLTRLPAGIKLSFNLSAHDLTSSETVLGIIAMILESGTEPSRIIMELTETAVMRDFDAAEQSIRLLRGLGIKIALDDFGTGQSSLSYLHRLPIDKVKIDRSFVIGTASESGCEILAAVVALCRSMKMQCIAEGVEDTRQLDILRGIGCDTFQGYLFARPMAIDSLMEWMTLRVAA</sequence>
<dbReference type="InterPro" id="IPR029787">
    <property type="entry name" value="Nucleotide_cyclase"/>
</dbReference>
<dbReference type="InterPro" id="IPR043128">
    <property type="entry name" value="Rev_trsase/Diguanyl_cyclase"/>
</dbReference>
<dbReference type="Pfam" id="PF00563">
    <property type="entry name" value="EAL"/>
    <property type="match status" value="1"/>
</dbReference>
<feature type="domain" description="GGDEF" evidence="3">
    <location>
        <begin position="248"/>
        <end position="379"/>
    </location>
</feature>
<geneLocation type="plasmid" evidence="4 5">
    <name>unnamed1</name>
</geneLocation>
<dbReference type="Gene3D" id="3.30.70.270">
    <property type="match status" value="1"/>
</dbReference>
<dbReference type="EMBL" id="CP117268">
    <property type="protein sequence ID" value="WFS25105.1"/>
    <property type="molecule type" value="Genomic_DNA"/>
</dbReference>
<keyword evidence="1" id="KW-0472">Membrane</keyword>
<dbReference type="InterPro" id="IPR052155">
    <property type="entry name" value="Biofilm_reg_signaling"/>
</dbReference>
<dbReference type="PANTHER" id="PTHR44757:SF2">
    <property type="entry name" value="BIOFILM ARCHITECTURE MAINTENANCE PROTEIN MBAA"/>
    <property type="match status" value="1"/>
</dbReference>
<feature type="transmembrane region" description="Helical" evidence="1">
    <location>
        <begin position="125"/>
        <end position="143"/>
    </location>
</feature>